<dbReference type="Gene3D" id="3.20.20.70">
    <property type="entry name" value="Aldolase class I"/>
    <property type="match status" value="1"/>
</dbReference>
<dbReference type="PANTHER" id="PTHR42966:SF2">
    <property type="entry name" value="PSEUDAMINIC ACID SYNTHASE"/>
    <property type="match status" value="1"/>
</dbReference>
<feature type="domain" description="AFP-like" evidence="1">
    <location>
        <begin position="301"/>
        <end position="357"/>
    </location>
</feature>
<comment type="caution">
    <text evidence="2">The sequence shown here is derived from an EMBL/GenBank/DDBJ whole genome shotgun (WGS) entry which is preliminary data.</text>
</comment>
<organism evidence="2 3">
    <name type="scientific">Pseudovibrio ascidiaceicola</name>
    <dbReference type="NCBI Taxonomy" id="285279"/>
    <lineage>
        <taxon>Bacteria</taxon>
        <taxon>Pseudomonadati</taxon>
        <taxon>Pseudomonadota</taxon>
        <taxon>Alphaproteobacteria</taxon>
        <taxon>Hyphomicrobiales</taxon>
        <taxon>Stappiaceae</taxon>
        <taxon>Pseudovibrio</taxon>
    </lineage>
</organism>
<evidence type="ECO:0000259" key="1">
    <source>
        <dbReference type="PROSITE" id="PS50844"/>
    </source>
</evidence>
<dbReference type="SMART" id="SM00858">
    <property type="entry name" value="SAF"/>
    <property type="match status" value="1"/>
</dbReference>
<dbReference type="NCBIfam" id="TIGR03586">
    <property type="entry name" value="PseI"/>
    <property type="match status" value="1"/>
</dbReference>
<dbReference type="Pfam" id="PF08666">
    <property type="entry name" value="SAF"/>
    <property type="match status" value="1"/>
</dbReference>
<sequence length="357" mass="38802">MISYFGIHMAHAIKIADREIGLNHPPYMIAEMSGNHNGDIGRAFALIEAAKDAGADAVKLQTYTADTITIDHDGPDFQIKGGLWDGRSLYELYEEAHTPWDWHERLFKKASDVGISIFSSPFDPTAVDFLTALDAPAFKIASFELVDIPLIEKVASVGKPMILSTGLADLGEIQEAIAAVRRAGLEDFVVLHCISSYPAPADNSNLLTMPHLGETFNVLTGLSDHTHGTSVSVAATALGATVIEKHMTLDRNDGGPDAAFSLEPNEFRQLVVDCNTAWKALGGIHYELKDAEQGSLIFRRSLYIVKDIAAGEVITSEHVRSIRPGYGLPPKELESVLGQRARDSIARGTPLAWHHLV</sequence>
<dbReference type="InterPro" id="IPR020030">
    <property type="entry name" value="Pseudaminic_synth_PseI"/>
</dbReference>
<dbReference type="SUPFAM" id="SSF51269">
    <property type="entry name" value="AFP III-like domain"/>
    <property type="match status" value="1"/>
</dbReference>
<dbReference type="InterPro" id="IPR013974">
    <property type="entry name" value="SAF"/>
</dbReference>
<accession>A0A1I4G5R1</accession>
<dbReference type="Gene3D" id="3.90.1210.10">
    <property type="entry name" value="Antifreeze-like/N-acetylneuraminic acid synthase C-terminal domain"/>
    <property type="match status" value="1"/>
</dbReference>
<dbReference type="InterPro" id="IPR057736">
    <property type="entry name" value="SAF_PseI/NeuA/NeuB"/>
</dbReference>
<dbReference type="InterPro" id="IPR036732">
    <property type="entry name" value="AFP_Neu5c_C_sf"/>
</dbReference>
<dbReference type="InterPro" id="IPR013132">
    <property type="entry name" value="PseI/NeuA/B-like_N"/>
</dbReference>
<dbReference type="InterPro" id="IPR051690">
    <property type="entry name" value="PseI-like"/>
</dbReference>
<dbReference type="PROSITE" id="PS50844">
    <property type="entry name" value="AFP_LIKE"/>
    <property type="match status" value="1"/>
</dbReference>
<dbReference type="InterPro" id="IPR013785">
    <property type="entry name" value="Aldolase_TIM"/>
</dbReference>
<dbReference type="SUPFAM" id="SSF51569">
    <property type="entry name" value="Aldolase"/>
    <property type="match status" value="1"/>
</dbReference>
<evidence type="ECO:0000313" key="3">
    <source>
        <dbReference type="Proteomes" id="UP000199598"/>
    </source>
</evidence>
<proteinExistence type="predicted"/>
<dbReference type="CDD" id="cd11615">
    <property type="entry name" value="SAF_NeuB_like"/>
    <property type="match status" value="1"/>
</dbReference>
<reference evidence="2 3" key="1">
    <citation type="submission" date="2016-10" db="EMBL/GenBank/DDBJ databases">
        <authorList>
            <person name="Varghese N."/>
            <person name="Submissions S."/>
        </authorList>
    </citation>
    <scope>NUCLEOTIDE SEQUENCE [LARGE SCALE GENOMIC DNA]</scope>
    <source>
        <strain evidence="2 3">DSM 16392</strain>
    </source>
</reference>
<protein>
    <submittedName>
        <fullName evidence="2">N-acetylneuraminate synthase</fullName>
    </submittedName>
</protein>
<dbReference type="RefSeq" id="WP_244527227.1">
    <property type="nucleotide sequence ID" value="NZ_FOSK01000030.1"/>
</dbReference>
<dbReference type="Proteomes" id="UP000199598">
    <property type="component" value="Unassembled WGS sequence"/>
</dbReference>
<keyword evidence="3" id="KW-1185">Reference proteome</keyword>
<dbReference type="Pfam" id="PF03102">
    <property type="entry name" value="NeuB"/>
    <property type="match status" value="1"/>
</dbReference>
<dbReference type="InterPro" id="IPR006190">
    <property type="entry name" value="SAF_AFP_Neu5Ac"/>
</dbReference>
<dbReference type="EMBL" id="FOSK01000030">
    <property type="protein sequence ID" value="SFL25395.1"/>
    <property type="molecule type" value="Genomic_DNA"/>
</dbReference>
<evidence type="ECO:0000313" key="2">
    <source>
        <dbReference type="EMBL" id="SFL25395.1"/>
    </source>
</evidence>
<name>A0A1I4G5R1_9HYPH</name>
<dbReference type="PANTHER" id="PTHR42966">
    <property type="entry name" value="N-ACETYLNEURAMINATE SYNTHASE"/>
    <property type="match status" value="1"/>
</dbReference>
<gene>
    <name evidence="2" type="ORF">SAMN04488518_1304</name>
</gene>